<feature type="region of interest" description="Disordered" evidence="1">
    <location>
        <begin position="66"/>
        <end position="100"/>
    </location>
</feature>
<dbReference type="HOGENOM" id="CLU_2304973_0_0_6"/>
<dbReference type="Gene3D" id="3.40.50.300">
    <property type="entry name" value="P-loop containing nucleotide triphosphate hydrolases"/>
    <property type="match status" value="1"/>
</dbReference>
<dbReference type="Proteomes" id="UP000028483">
    <property type="component" value="Unassembled WGS sequence"/>
</dbReference>
<dbReference type="GO" id="GO:0006260">
    <property type="term" value="P:DNA replication"/>
    <property type="evidence" value="ECO:0007669"/>
    <property type="project" value="InterPro"/>
</dbReference>
<dbReference type="GO" id="GO:0003678">
    <property type="term" value="F:DNA helicase activity"/>
    <property type="evidence" value="ECO:0007669"/>
    <property type="project" value="InterPro"/>
</dbReference>
<organism evidence="3">
    <name type="scientific">Xenorhabdus bovienii str. oregonense</name>
    <dbReference type="NCBI Taxonomy" id="1398202"/>
    <lineage>
        <taxon>Bacteria</taxon>
        <taxon>Pseudomonadati</taxon>
        <taxon>Pseudomonadota</taxon>
        <taxon>Gammaproteobacteria</taxon>
        <taxon>Enterobacterales</taxon>
        <taxon>Morganellaceae</taxon>
        <taxon>Xenorhabdus</taxon>
    </lineage>
</organism>
<dbReference type="AlphaFoldDB" id="A0A077PA07"/>
<feature type="compositionally biased region" description="Polar residues" evidence="1">
    <location>
        <begin position="78"/>
        <end position="89"/>
    </location>
</feature>
<evidence type="ECO:0000259" key="2">
    <source>
        <dbReference type="Pfam" id="PF03796"/>
    </source>
</evidence>
<evidence type="ECO:0000256" key="1">
    <source>
        <dbReference type="SAM" id="MobiDB-lite"/>
    </source>
</evidence>
<dbReference type="EMBL" id="CBSX010000202">
    <property type="protein sequence ID" value="CDH07578.1"/>
    <property type="molecule type" value="Genomic_DNA"/>
</dbReference>
<name>A0A077PA07_XENBV</name>
<protein>
    <recommendedName>
        <fullName evidence="2">SF4 helicase domain-containing protein</fullName>
    </recommendedName>
</protein>
<feature type="domain" description="SF4 helicase" evidence="2">
    <location>
        <begin position="34"/>
        <end position="64"/>
    </location>
</feature>
<dbReference type="GO" id="GO:0005524">
    <property type="term" value="F:ATP binding"/>
    <property type="evidence" value="ECO:0007669"/>
    <property type="project" value="InterPro"/>
</dbReference>
<evidence type="ECO:0000313" key="3">
    <source>
        <dbReference type="EMBL" id="CDH07578.1"/>
    </source>
</evidence>
<sequence length="100" mass="10769">MAKVDIYCRYCLKSEKVKGHGKGNGGHPDTPDTGIAEIIIGKQRQGPTGVVRVRFDGQYTRFSDLSADSDGYGEVNDGTATSQYGQCPVTTRAPDRGDTQ</sequence>
<accession>A0A077PA07</accession>
<dbReference type="InterPro" id="IPR027417">
    <property type="entry name" value="P-loop_NTPase"/>
</dbReference>
<gene>
    <name evidence="3" type="ORF">XBO1_380001</name>
</gene>
<dbReference type="InterPro" id="IPR007694">
    <property type="entry name" value="DNA_helicase_DnaB-like_C"/>
</dbReference>
<comment type="caution">
    <text evidence="3">The sequence shown here is derived from an EMBL/GenBank/DDBJ whole genome shotgun (WGS) entry which is preliminary data.</text>
</comment>
<dbReference type="Pfam" id="PF03796">
    <property type="entry name" value="DnaB_C"/>
    <property type="match status" value="1"/>
</dbReference>
<proteinExistence type="predicted"/>
<reference evidence="3" key="1">
    <citation type="submission" date="2013-07" db="EMBL/GenBank/DDBJ databases">
        <title>Sub-species coevolution in mutualistic symbiosis.</title>
        <authorList>
            <person name="Murfin K."/>
            <person name="Klassen J."/>
            <person name="Lee M."/>
            <person name="Forst S."/>
            <person name="Stock P."/>
            <person name="Goodrich-Blair H."/>
        </authorList>
    </citation>
    <scope>NUCLEOTIDE SEQUENCE [LARGE SCALE GENOMIC DNA]</scope>
    <source>
        <strain evidence="3">Oregonense</strain>
    </source>
</reference>